<reference evidence="3 4" key="1">
    <citation type="submission" date="2020-09" db="EMBL/GenBank/DDBJ databases">
        <authorList>
            <person name="Kim M.K."/>
        </authorList>
    </citation>
    <scope>NUCLEOTIDE SEQUENCE [LARGE SCALE GENOMIC DNA]</scope>
    <source>
        <strain evidence="3 4">BT646</strain>
    </source>
</reference>
<keyword evidence="4" id="KW-1185">Reference proteome</keyword>
<feature type="domain" description="PorZ N-terminal beta-propeller" evidence="2">
    <location>
        <begin position="55"/>
        <end position="213"/>
    </location>
</feature>
<evidence type="ECO:0000313" key="4">
    <source>
        <dbReference type="Proteomes" id="UP000642468"/>
    </source>
</evidence>
<evidence type="ECO:0000259" key="2">
    <source>
        <dbReference type="Pfam" id="PF21544"/>
    </source>
</evidence>
<dbReference type="EMBL" id="JACWZZ010000002">
    <property type="protein sequence ID" value="MBD2716023.1"/>
    <property type="molecule type" value="Genomic_DNA"/>
</dbReference>
<evidence type="ECO:0000256" key="1">
    <source>
        <dbReference type="SAM" id="SignalP"/>
    </source>
</evidence>
<protein>
    <submittedName>
        <fullName evidence="3">T9SS type A sorting domain-containing protein</fullName>
    </submittedName>
</protein>
<dbReference type="InterPro" id="IPR048954">
    <property type="entry name" value="PorZ_N"/>
</dbReference>
<dbReference type="NCBIfam" id="TIGR04183">
    <property type="entry name" value="Por_Secre_tail"/>
    <property type="match status" value="1"/>
</dbReference>
<evidence type="ECO:0000313" key="3">
    <source>
        <dbReference type="EMBL" id="MBD2716023.1"/>
    </source>
</evidence>
<dbReference type="Pfam" id="PF21544">
    <property type="entry name" value="PorZ_N_b_propeller"/>
    <property type="match status" value="1"/>
</dbReference>
<gene>
    <name evidence="3" type="ORF">IC231_13335</name>
</gene>
<proteinExistence type="predicted"/>
<dbReference type="SUPFAM" id="SSF82171">
    <property type="entry name" value="DPP6 N-terminal domain-like"/>
    <property type="match status" value="1"/>
</dbReference>
<comment type="caution">
    <text evidence="3">The sequence shown here is derived from an EMBL/GenBank/DDBJ whole genome shotgun (WGS) entry which is preliminary data.</text>
</comment>
<dbReference type="InterPro" id="IPR026444">
    <property type="entry name" value="Secre_tail"/>
</dbReference>
<dbReference type="SUPFAM" id="SSF63829">
    <property type="entry name" value="Calcium-dependent phosphotriesterase"/>
    <property type="match status" value="2"/>
</dbReference>
<dbReference type="Gene3D" id="2.130.10.10">
    <property type="entry name" value="YVTN repeat-like/Quinoprotein amine dehydrogenase"/>
    <property type="match status" value="2"/>
</dbReference>
<feature type="signal peptide" evidence="1">
    <location>
        <begin position="1"/>
        <end position="21"/>
    </location>
</feature>
<dbReference type="RefSeq" id="WP_190784962.1">
    <property type="nucleotide sequence ID" value="NZ_JACWZZ010000002.1"/>
</dbReference>
<dbReference type="InterPro" id="IPR011110">
    <property type="entry name" value="Reg_prop"/>
</dbReference>
<name>A0ABR8JK04_9BACT</name>
<sequence>MIRLLRALQFRVVLLVTSLLAAPAVLQAQSVGFGDWQLHLPTSGARVLADAGSRIYVVADNSFYYFDKQTTTTTMLSSRDGLNSVGAKTIAYDSVSQQLLVAYQDANLDLISADASRIRNISDIQRKQLSGSKAINSISFSGPRAYLACDFGIVVVDLGKLEVRDTYSNIGPLGAGVKVYATTVSGGVIFAATDKGLHHASLTANLADYRAWTLDIPANDGTFKTLVTHRGQVYAGRTFGNILRYRSGSVWEPIYEVYADAYNSLTSSAAGLLCTDNTKISLLNTTSNAVTVLSNAAFPAPRYSLRARNGAIYIADLQRGLLRTTDRNTYESFMANAPQTQQAFGLLVDARSNTVDVFTGGFDLAYTQQERRSGFYEYTDGRWTNYTSETYPSATQYPNVKDITRGARTPDGTLYVGSYGDGLLRWKAPGDFTLYTPANSPLISAIPGQPYTRVTDVAAAPNGDVWVATRHPEQPSRSGLHVLTPSTETWRTIPFYPGFDNLDRLVLDDFGAVWVSQARKLGAGLMAYDDVNKTPPVYFSQANGLPSNTIYALAKDRKGAIWVATDKGIAVFDDPSSAFTDARPAFTTPILDRFPALNEEVVRAVAVDGANRKWFGTDRGLWLLSEDGTAVVHHFTTANSPLPSNQIVDVAVNDKTGEVFAATVAGVVSYKGSATVTEGTPQCAKVTPNPVRTNFTGQVGVSGLSNNGIVKITDVTGKLVFQTTATGGTVIWNLADYNGRKVRSGVYLVLSSDAEGKNGCISKIAVVEQ</sequence>
<dbReference type="Pfam" id="PF07494">
    <property type="entry name" value="Reg_prop"/>
    <property type="match status" value="1"/>
</dbReference>
<accession>A0ABR8JK04</accession>
<organism evidence="3 4">
    <name type="scientific">Hymenobacter duratus</name>
    <dbReference type="NCBI Taxonomy" id="2771356"/>
    <lineage>
        <taxon>Bacteria</taxon>
        <taxon>Pseudomonadati</taxon>
        <taxon>Bacteroidota</taxon>
        <taxon>Cytophagia</taxon>
        <taxon>Cytophagales</taxon>
        <taxon>Hymenobacteraceae</taxon>
        <taxon>Hymenobacter</taxon>
    </lineage>
</organism>
<dbReference type="InterPro" id="IPR015943">
    <property type="entry name" value="WD40/YVTN_repeat-like_dom_sf"/>
</dbReference>
<keyword evidence="1" id="KW-0732">Signal</keyword>
<feature type="chain" id="PRO_5045440881" evidence="1">
    <location>
        <begin position="22"/>
        <end position="769"/>
    </location>
</feature>
<dbReference type="Proteomes" id="UP000642468">
    <property type="component" value="Unassembled WGS sequence"/>
</dbReference>